<dbReference type="RefSeq" id="WP_377056920.1">
    <property type="nucleotide sequence ID" value="NZ_JBHLVZ010000113.1"/>
</dbReference>
<evidence type="ECO:0000313" key="1">
    <source>
        <dbReference type="EMBL" id="MFC0389494.1"/>
    </source>
</evidence>
<keyword evidence="2" id="KW-1185">Reference proteome</keyword>
<proteinExistence type="predicted"/>
<gene>
    <name evidence="1" type="ORF">ACFFIC_28690</name>
</gene>
<comment type="caution">
    <text evidence="1">The sequence shown here is derived from an EMBL/GenBank/DDBJ whole genome shotgun (WGS) entry which is preliminary data.</text>
</comment>
<evidence type="ECO:0000313" key="2">
    <source>
        <dbReference type="Proteomes" id="UP001589789"/>
    </source>
</evidence>
<dbReference type="EMBL" id="JBHLVZ010000113">
    <property type="protein sequence ID" value="MFC0389494.1"/>
    <property type="molecule type" value="Genomic_DNA"/>
</dbReference>
<organism evidence="1 2">
    <name type="scientific">Muricoccus vinaceus</name>
    <dbReference type="NCBI Taxonomy" id="424704"/>
    <lineage>
        <taxon>Bacteria</taxon>
        <taxon>Pseudomonadati</taxon>
        <taxon>Pseudomonadota</taxon>
        <taxon>Alphaproteobacteria</taxon>
        <taxon>Acetobacterales</taxon>
        <taxon>Roseomonadaceae</taxon>
        <taxon>Muricoccus</taxon>
    </lineage>
</organism>
<evidence type="ECO:0008006" key="3">
    <source>
        <dbReference type="Google" id="ProtNLM"/>
    </source>
</evidence>
<protein>
    <recommendedName>
        <fullName evidence="3">FXSXX-COOH protein</fullName>
    </recommendedName>
</protein>
<reference evidence="1 2" key="1">
    <citation type="submission" date="2024-09" db="EMBL/GenBank/DDBJ databases">
        <authorList>
            <person name="Sun Q."/>
            <person name="Mori K."/>
        </authorList>
    </citation>
    <scope>NUCLEOTIDE SEQUENCE [LARGE SCALE GENOMIC DNA]</scope>
    <source>
        <strain evidence="1 2">CCM 7468</strain>
    </source>
</reference>
<accession>A0ABV6J0W0</accession>
<name>A0ABV6J0W0_9PROT</name>
<dbReference type="Proteomes" id="UP001589789">
    <property type="component" value="Unassembled WGS sequence"/>
</dbReference>
<sequence>MTPSTALDTALREIDATADLDLAKLDTMSPGCLRALLAGMIEQTREVHDGLLAEATR</sequence>